<dbReference type="InterPro" id="IPR011059">
    <property type="entry name" value="Metal-dep_hydrolase_composite"/>
</dbReference>
<evidence type="ECO:0000313" key="3">
    <source>
        <dbReference type="Proteomes" id="UP000377595"/>
    </source>
</evidence>
<dbReference type="PANTHER" id="PTHR22642:SF2">
    <property type="entry name" value="PROTEIN LONG AFTER FAR-RED 3"/>
    <property type="match status" value="1"/>
</dbReference>
<evidence type="ECO:0000313" key="2">
    <source>
        <dbReference type="EMBL" id="GES24714.1"/>
    </source>
</evidence>
<feature type="domain" description="Amidohydrolase 3" evidence="1">
    <location>
        <begin position="74"/>
        <end position="560"/>
    </location>
</feature>
<sequence length="599" mass="63256">MSAGAALAGALPASPALAHGQGKGPADLIVHNGRVVVMDRRMRIAQAVAIRDGVVIGVGNDRDMLKLSGRRTQSIDAGGGTVLPGINDSHVHLNGLGFDLPPFNINVDTATIEELVGLVAAAAAGATSPDSWIRGGGWNENRLPRAPRRTDLDPVSGDHPVILRDFSAHMIVVNSKVLQLAGITRDTVPPPGGVIEKDEAGEPTGVLRESAQGLVQAIVPPFTPEETENAIKTGIQLLHAQGITSMTDPGIGYSQLDLYRRMSFEGTLAMRMTVLITGGRSPQEVRDTLAAFQQLRGVDPRRLRVAGCKLIIDGVPTAAQTAWLHEPYVDGRNGAPVIAGATLEEAVANIHAMIKLVHDAGLQVGTHATGDAGIDAVVSAYLAAMRGNRRFHDPRHYVIHGDLTPVGTLRTMARNGIGANMNATIKYLLGRTLDANLGPERTDYQWPYRTALDLGVKVTSASDAPVTPPSWRQGVQSAVLREGRFGGVAGEAERISVEEALVTYTRTAAWQDRAERWKGTLEVGMAGDVCVVAGDVLDGDPHTIVDMPIAATVLGGTVVYDGTSSDATVVKAMTPAAIERRNAYGAACLKAGLCCCQRH</sequence>
<dbReference type="GO" id="GO:0016810">
    <property type="term" value="F:hydrolase activity, acting on carbon-nitrogen (but not peptide) bonds"/>
    <property type="evidence" value="ECO:0007669"/>
    <property type="project" value="InterPro"/>
</dbReference>
<dbReference type="Proteomes" id="UP000377595">
    <property type="component" value="Unassembled WGS sequence"/>
</dbReference>
<dbReference type="CDD" id="cd01300">
    <property type="entry name" value="YtcJ_like"/>
    <property type="match status" value="1"/>
</dbReference>
<reference evidence="2 3" key="1">
    <citation type="submission" date="2019-10" db="EMBL/GenBank/DDBJ databases">
        <title>Whole genome shotgun sequence of Acrocarpospora pleiomorpha NBRC 16267.</title>
        <authorList>
            <person name="Ichikawa N."/>
            <person name="Kimura A."/>
            <person name="Kitahashi Y."/>
            <person name="Komaki H."/>
            <person name="Oguchi A."/>
        </authorList>
    </citation>
    <scope>NUCLEOTIDE SEQUENCE [LARGE SCALE GENOMIC DNA]</scope>
    <source>
        <strain evidence="2 3">NBRC 16267</strain>
    </source>
</reference>
<comment type="caution">
    <text evidence="2">The sequence shown here is derived from an EMBL/GenBank/DDBJ whole genome shotgun (WGS) entry which is preliminary data.</text>
</comment>
<dbReference type="InterPro" id="IPR013108">
    <property type="entry name" value="Amidohydro_3"/>
</dbReference>
<dbReference type="InterPro" id="IPR032466">
    <property type="entry name" value="Metal_Hydrolase"/>
</dbReference>
<dbReference type="Gene3D" id="2.30.40.10">
    <property type="entry name" value="Urease, subunit C, domain 1"/>
    <property type="match status" value="1"/>
</dbReference>
<proteinExistence type="predicted"/>
<dbReference type="Pfam" id="PF07969">
    <property type="entry name" value="Amidohydro_3"/>
    <property type="match status" value="1"/>
</dbReference>
<organism evidence="2 3">
    <name type="scientific">Acrocarpospora pleiomorpha</name>
    <dbReference type="NCBI Taxonomy" id="90975"/>
    <lineage>
        <taxon>Bacteria</taxon>
        <taxon>Bacillati</taxon>
        <taxon>Actinomycetota</taxon>
        <taxon>Actinomycetes</taxon>
        <taxon>Streptosporangiales</taxon>
        <taxon>Streptosporangiaceae</taxon>
        <taxon>Acrocarpospora</taxon>
    </lineage>
</organism>
<dbReference type="EMBL" id="BLAF01000055">
    <property type="protein sequence ID" value="GES24714.1"/>
    <property type="molecule type" value="Genomic_DNA"/>
</dbReference>
<keyword evidence="3" id="KW-1185">Reference proteome</keyword>
<name>A0A5M3XTZ7_9ACTN</name>
<accession>A0A5M3XTZ7</accession>
<dbReference type="AlphaFoldDB" id="A0A5M3XTZ7"/>
<dbReference type="PANTHER" id="PTHR22642">
    <property type="entry name" value="IMIDAZOLONEPROPIONASE"/>
    <property type="match status" value="1"/>
</dbReference>
<evidence type="ECO:0000259" key="1">
    <source>
        <dbReference type="Pfam" id="PF07969"/>
    </source>
</evidence>
<gene>
    <name evidence="2" type="ORF">Aple_076130</name>
</gene>
<protein>
    <submittedName>
        <fullName evidence="2">Amidohydrolase</fullName>
    </submittedName>
</protein>
<dbReference type="SUPFAM" id="SSF51556">
    <property type="entry name" value="Metallo-dependent hydrolases"/>
    <property type="match status" value="1"/>
</dbReference>
<dbReference type="SUPFAM" id="SSF51338">
    <property type="entry name" value="Composite domain of metallo-dependent hydrolases"/>
    <property type="match status" value="1"/>
</dbReference>
<dbReference type="Gene3D" id="3.20.20.140">
    <property type="entry name" value="Metal-dependent hydrolases"/>
    <property type="match status" value="1"/>
</dbReference>
<dbReference type="InterPro" id="IPR033932">
    <property type="entry name" value="YtcJ-like"/>
</dbReference>
<dbReference type="Gene3D" id="3.10.310.70">
    <property type="match status" value="1"/>
</dbReference>
<keyword evidence="2" id="KW-0378">Hydrolase</keyword>